<dbReference type="CDD" id="cd06261">
    <property type="entry name" value="TM_PBP2"/>
    <property type="match status" value="1"/>
</dbReference>
<feature type="transmembrane region" description="Helical" evidence="8">
    <location>
        <begin position="12"/>
        <end position="34"/>
    </location>
</feature>
<dbReference type="PANTHER" id="PTHR30183">
    <property type="entry name" value="MOLYBDENUM TRANSPORT SYSTEM PERMEASE PROTEIN MODB"/>
    <property type="match status" value="1"/>
</dbReference>
<dbReference type="GO" id="GO:0005886">
    <property type="term" value="C:plasma membrane"/>
    <property type="evidence" value="ECO:0007669"/>
    <property type="project" value="UniProtKB-SubCell"/>
</dbReference>
<evidence type="ECO:0000256" key="7">
    <source>
        <dbReference type="ARBA" id="ARBA00023136"/>
    </source>
</evidence>
<evidence type="ECO:0000313" key="11">
    <source>
        <dbReference type="EMBL" id="CAB5068267.1"/>
    </source>
</evidence>
<name>A0A6J7UWG4_9ZZZZ</name>
<sequence>MKQQRSPLSSPRGLTALAMACVVFISLPLIAIVIRVPWSQFFSTIFESSSQEALWLSLRTSLITTLLAIVTGLPLAWLFAHRSFPLKNILRTLCILPMVLPPVVGGVALIYAFGRRGLIGTTLEDWFGYRIAFTQSATVLAQFFVAAPFFIVVMESAFSHIDASTTWAARTLGAGPWRTLLTVDIPILWPSLVAGIVLTWARALGEFGATITFAGNSPGSTQTLPLAIYSALESGNNAAVSLSFLMMAISFIVLISLRQRWMTAFHRGAA</sequence>
<comment type="subcellular location">
    <subcellularLocation>
        <location evidence="1">Cell membrane</location>
        <topology evidence="1">Multi-pass membrane protein</topology>
    </subcellularLocation>
</comment>
<evidence type="ECO:0000256" key="4">
    <source>
        <dbReference type="ARBA" id="ARBA00022505"/>
    </source>
</evidence>
<dbReference type="InterPro" id="IPR006469">
    <property type="entry name" value="NifC_ABC_porter"/>
</dbReference>
<dbReference type="InterPro" id="IPR011867">
    <property type="entry name" value="ModB_ABC"/>
</dbReference>
<evidence type="ECO:0000256" key="5">
    <source>
        <dbReference type="ARBA" id="ARBA00022692"/>
    </source>
</evidence>
<dbReference type="PANTHER" id="PTHR30183:SF3">
    <property type="entry name" value="MOLYBDENUM TRANSPORT SYSTEM PERMEASE PROTEIN MODB"/>
    <property type="match status" value="1"/>
</dbReference>
<feature type="domain" description="ABC transmembrane type-1" evidence="9">
    <location>
        <begin position="54"/>
        <end position="257"/>
    </location>
</feature>
<evidence type="ECO:0000313" key="10">
    <source>
        <dbReference type="EMBL" id="CAB5030238.1"/>
    </source>
</evidence>
<dbReference type="SUPFAM" id="SSF161098">
    <property type="entry name" value="MetI-like"/>
    <property type="match status" value="1"/>
</dbReference>
<evidence type="ECO:0000256" key="6">
    <source>
        <dbReference type="ARBA" id="ARBA00022989"/>
    </source>
</evidence>
<evidence type="ECO:0000256" key="3">
    <source>
        <dbReference type="ARBA" id="ARBA00022475"/>
    </source>
</evidence>
<evidence type="ECO:0000256" key="8">
    <source>
        <dbReference type="SAM" id="Phobius"/>
    </source>
</evidence>
<dbReference type="EMBL" id="CAFBPN010000125">
    <property type="protein sequence ID" value="CAB5030238.1"/>
    <property type="molecule type" value="Genomic_DNA"/>
</dbReference>
<dbReference type="EMBL" id="CAFBQU010000091">
    <property type="protein sequence ID" value="CAB5068267.1"/>
    <property type="molecule type" value="Genomic_DNA"/>
</dbReference>
<dbReference type="PROSITE" id="PS50928">
    <property type="entry name" value="ABC_TM1"/>
    <property type="match status" value="1"/>
</dbReference>
<dbReference type="Gene3D" id="1.10.3720.10">
    <property type="entry name" value="MetI-like"/>
    <property type="match status" value="1"/>
</dbReference>
<dbReference type="Pfam" id="PF00528">
    <property type="entry name" value="BPD_transp_1"/>
    <property type="match status" value="1"/>
</dbReference>
<keyword evidence="3" id="KW-1003">Cell membrane</keyword>
<feature type="transmembrane region" description="Helical" evidence="8">
    <location>
        <begin position="238"/>
        <end position="257"/>
    </location>
</feature>
<evidence type="ECO:0000259" key="9">
    <source>
        <dbReference type="PROSITE" id="PS50928"/>
    </source>
</evidence>
<keyword evidence="6 8" id="KW-1133">Transmembrane helix</keyword>
<dbReference type="AlphaFoldDB" id="A0A6J7UWG4"/>
<dbReference type="InterPro" id="IPR000515">
    <property type="entry name" value="MetI-like"/>
</dbReference>
<evidence type="ECO:0000256" key="1">
    <source>
        <dbReference type="ARBA" id="ARBA00004651"/>
    </source>
</evidence>
<gene>
    <name evidence="10" type="ORF">UFOPK4098_01473</name>
    <name evidence="11" type="ORF">UFOPK4347_01741</name>
</gene>
<keyword evidence="7 8" id="KW-0472">Membrane</keyword>
<accession>A0A6J7UWG4</accession>
<protein>
    <submittedName>
        <fullName evidence="11">Unannotated protein</fullName>
    </submittedName>
</protein>
<dbReference type="InterPro" id="IPR035906">
    <property type="entry name" value="MetI-like_sf"/>
</dbReference>
<reference evidence="11" key="1">
    <citation type="submission" date="2020-05" db="EMBL/GenBank/DDBJ databases">
        <authorList>
            <person name="Chiriac C."/>
            <person name="Salcher M."/>
            <person name="Ghai R."/>
            <person name="Kavagutti S V."/>
        </authorList>
    </citation>
    <scope>NUCLEOTIDE SEQUENCE</scope>
</reference>
<proteinExistence type="predicted"/>
<dbReference type="NCBIfam" id="TIGR01581">
    <property type="entry name" value="Mo_ABC_porter"/>
    <property type="match status" value="1"/>
</dbReference>
<dbReference type="GO" id="GO:0015098">
    <property type="term" value="F:molybdate ion transmembrane transporter activity"/>
    <property type="evidence" value="ECO:0007669"/>
    <property type="project" value="InterPro"/>
</dbReference>
<organism evidence="11">
    <name type="scientific">freshwater metagenome</name>
    <dbReference type="NCBI Taxonomy" id="449393"/>
    <lineage>
        <taxon>unclassified sequences</taxon>
        <taxon>metagenomes</taxon>
        <taxon>ecological metagenomes</taxon>
    </lineage>
</organism>
<keyword evidence="2" id="KW-0813">Transport</keyword>
<keyword evidence="4" id="KW-0500">Molybdenum</keyword>
<feature type="transmembrane region" description="Helical" evidence="8">
    <location>
        <begin position="133"/>
        <end position="158"/>
    </location>
</feature>
<feature type="transmembrane region" description="Helical" evidence="8">
    <location>
        <begin position="54"/>
        <end position="80"/>
    </location>
</feature>
<evidence type="ECO:0000256" key="2">
    <source>
        <dbReference type="ARBA" id="ARBA00022448"/>
    </source>
</evidence>
<keyword evidence="5 8" id="KW-0812">Transmembrane</keyword>
<dbReference type="NCBIfam" id="TIGR02141">
    <property type="entry name" value="modB_ABC"/>
    <property type="match status" value="1"/>
</dbReference>
<feature type="transmembrane region" description="Helical" evidence="8">
    <location>
        <begin position="179"/>
        <end position="201"/>
    </location>
</feature>
<feature type="transmembrane region" description="Helical" evidence="8">
    <location>
        <begin position="92"/>
        <end position="113"/>
    </location>
</feature>